<organism evidence="1 2">
    <name type="scientific">Otariodibacter oris</name>
    <dbReference type="NCBI Taxonomy" id="1032623"/>
    <lineage>
        <taxon>Bacteria</taxon>
        <taxon>Pseudomonadati</taxon>
        <taxon>Pseudomonadota</taxon>
        <taxon>Gammaproteobacteria</taxon>
        <taxon>Pasteurellales</taxon>
        <taxon>Pasteurellaceae</taxon>
        <taxon>Otariodibacter</taxon>
    </lineage>
</organism>
<reference evidence="1 2" key="1">
    <citation type="submission" date="2018-10" db="EMBL/GenBank/DDBJ databases">
        <title>Genomic Encyclopedia of Type Strains, Phase IV (KMG-IV): sequencing the most valuable type-strain genomes for metagenomic binning, comparative biology and taxonomic classification.</title>
        <authorList>
            <person name="Goeker M."/>
        </authorList>
    </citation>
    <scope>NUCLEOTIDE SEQUENCE [LARGE SCALE GENOMIC DNA]</scope>
    <source>
        <strain evidence="1 2">DSM 23800</strain>
    </source>
</reference>
<gene>
    <name evidence="1" type="ORF">DES31_0547</name>
</gene>
<keyword evidence="2" id="KW-1185">Reference proteome</keyword>
<comment type="caution">
    <text evidence="1">The sequence shown here is derived from an EMBL/GenBank/DDBJ whole genome shotgun (WGS) entry which is preliminary data.</text>
</comment>
<dbReference type="PROSITE" id="PS51257">
    <property type="entry name" value="PROKAR_LIPOPROTEIN"/>
    <property type="match status" value="1"/>
</dbReference>
<evidence type="ECO:0000313" key="1">
    <source>
        <dbReference type="EMBL" id="RKR77222.1"/>
    </source>
</evidence>
<dbReference type="OrthoDB" id="5688775at2"/>
<evidence type="ECO:0000313" key="2">
    <source>
        <dbReference type="Proteomes" id="UP000280099"/>
    </source>
</evidence>
<evidence type="ECO:0008006" key="3">
    <source>
        <dbReference type="Google" id="ProtNLM"/>
    </source>
</evidence>
<dbReference type="EMBL" id="RBJC01000004">
    <property type="protein sequence ID" value="RKR77222.1"/>
    <property type="molecule type" value="Genomic_DNA"/>
</dbReference>
<sequence>MKSAHVILFITTTLLIGCNNFLPENYVKTNINNSHAINAIDHKRINTTDCKDADDWYLDGYRVGKSFSTQKKEMLDQRLGFCHLTSKKLPKKFRTNWEKGFSVGSRG</sequence>
<dbReference type="RefSeq" id="WP_121121743.1">
    <property type="nucleotide sequence ID" value="NZ_CP016604.1"/>
</dbReference>
<protein>
    <recommendedName>
        <fullName evidence="3">Lipoprotein</fullName>
    </recommendedName>
</protein>
<dbReference type="Proteomes" id="UP000280099">
    <property type="component" value="Unassembled WGS sequence"/>
</dbReference>
<name>A0A420XIS5_9PAST</name>
<proteinExistence type="predicted"/>
<accession>A0A420XIS5</accession>
<dbReference type="AlphaFoldDB" id="A0A420XIS5"/>